<dbReference type="GO" id="GO:0016491">
    <property type="term" value="F:oxidoreductase activity"/>
    <property type="evidence" value="ECO:0007669"/>
    <property type="project" value="UniProtKB-KW"/>
</dbReference>
<dbReference type="InterPro" id="IPR016181">
    <property type="entry name" value="Acyl_CoA_acyltransferase"/>
</dbReference>
<comment type="caution">
    <text evidence="4">The sequence shown here is derived from an EMBL/GenBank/DDBJ whole genome shotgun (WGS) entry which is preliminary data.</text>
</comment>
<evidence type="ECO:0000256" key="2">
    <source>
        <dbReference type="SAM" id="MobiDB-lite"/>
    </source>
</evidence>
<evidence type="ECO:0000313" key="4">
    <source>
        <dbReference type="EMBL" id="RQX03848.1"/>
    </source>
</evidence>
<dbReference type="Proteomes" id="UP000282312">
    <property type="component" value="Unassembled WGS sequence"/>
</dbReference>
<dbReference type="Gene3D" id="3.40.630.30">
    <property type="match status" value="1"/>
</dbReference>
<evidence type="ECO:0000256" key="1">
    <source>
        <dbReference type="ARBA" id="ARBA00023002"/>
    </source>
</evidence>
<evidence type="ECO:0000259" key="3">
    <source>
        <dbReference type="PROSITE" id="PS51186"/>
    </source>
</evidence>
<keyword evidence="1" id="KW-0560">Oxidoreductase</keyword>
<dbReference type="PRINTS" id="PR00081">
    <property type="entry name" value="GDHRDH"/>
</dbReference>
<dbReference type="CDD" id="cd04301">
    <property type="entry name" value="NAT_SF"/>
    <property type="match status" value="1"/>
</dbReference>
<dbReference type="InterPro" id="IPR002347">
    <property type="entry name" value="SDR_fam"/>
</dbReference>
<keyword evidence="5" id="KW-1185">Reference proteome</keyword>
<feature type="region of interest" description="Disordered" evidence="2">
    <location>
        <begin position="9"/>
        <end position="28"/>
    </location>
</feature>
<dbReference type="Pfam" id="PF13302">
    <property type="entry name" value="Acetyltransf_3"/>
    <property type="match status" value="1"/>
</dbReference>
<reference evidence="4 5" key="1">
    <citation type="submission" date="2018-05" db="EMBL/GenBank/DDBJ databases">
        <title>Micromonospora from Atacama Desert.</title>
        <authorList>
            <person name="Carro L."/>
            <person name="Goodfellow M."/>
            <person name="Klenk H.-P."/>
        </authorList>
    </citation>
    <scope>NUCLEOTIDE SEQUENCE [LARGE SCALE GENOMIC DNA]</scope>
    <source>
        <strain evidence="4 5">LB39</strain>
    </source>
</reference>
<dbReference type="PROSITE" id="PS51186">
    <property type="entry name" value="GNAT"/>
    <property type="match status" value="1"/>
</dbReference>
<organism evidence="4 5">
    <name type="scientific">Micromonospora inaquosa</name>
    <dbReference type="NCBI Taxonomy" id="2203716"/>
    <lineage>
        <taxon>Bacteria</taxon>
        <taxon>Bacillati</taxon>
        <taxon>Actinomycetota</taxon>
        <taxon>Actinomycetes</taxon>
        <taxon>Micromonosporales</taxon>
        <taxon>Micromonosporaceae</taxon>
        <taxon>Micromonospora</taxon>
    </lineage>
</organism>
<evidence type="ECO:0000313" key="5">
    <source>
        <dbReference type="Proteomes" id="UP000282312"/>
    </source>
</evidence>
<dbReference type="NCBIfam" id="NF004846">
    <property type="entry name" value="PRK06197.1"/>
    <property type="match status" value="1"/>
</dbReference>
<dbReference type="InterPro" id="IPR000182">
    <property type="entry name" value="GNAT_dom"/>
</dbReference>
<protein>
    <recommendedName>
        <fullName evidence="3">N-acetyltransferase domain-containing protein</fullName>
    </recommendedName>
</protein>
<dbReference type="Gene3D" id="3.40.50.720">
    <property type="entry name" value="NAD(P)-binding Rossmann-like Domain"/>
    <property type="match status" value="1"/>
</dbReference>
<dbReference type="SUPFAM" id="SSF55729">
    <property type="entry name" value="Acyl-CoA N-acyltransferases (Nat)"/>
    <property type="match status" value="1"/>
</dbReference>
<dbReference type="SUPFAM" id="SSF51735">
    <property type="entry name" value="NAD(P)-binding Rossmann-fold domains"/>
    <property type="match status" value="1"/>
</dbReference>
<name>A0A3N9WSK8_9ACTN</name>
<dbReference type="Pfam" id="PF00106">
    <property type="entry name" value="adh_short"/>
    <property type="match status" value="1"/>
</dbReference>
<accession>A0A3N9WSK8</accession>
<dbReference type="InterPro" id="IPR036291">
    <property type="entry name" value="NAD(P)-bd_dom_sf"/>
</dbReference>
<dbReference type="CDD" id="cd05327">
    <property type="entry name" value="retinol-DH_like_SDR_c_like"/>
    <property type="match status" value="1"/>
</dbReference>
<proteinExistence type="predicted"/>
<sequence>MIDPTVVLNGQQRARSVGDERAVPGRSPRAACPAAGDALGTPGHLQGKIAVVTGANAGLGFQTARQLVAMGATVVLACRHPGRMRQAADAIRNELPGAVIGEVALDLGSLRSVRSAAGQIADTHPRLDILVNNAAVMGVPQWATLDGFETHFGVNYLGHFAFTGLLLDKLLTAPAARIVSVSSIAHHAARLDPLDWPNPTRYKPYRAYAASKLANLIYACELHRRLASAGSAALSIACHPGWSATQLLHKASRLSEHRLDLTAWLRLLGAIVAQPPEDGARPILHAASGDVQSGAYVGPTRMCHTRGPAGLDQSSADSRNAIAAQLLWDLSAELTGVSYAALATDGAPVVQIAGPETLAPACGSNLRQTAVQDRATPSKSATFTIRPASEADLHAVGQLHQACSARSRQRRYLGGATPSVGRLRHLLEPARGLTLLATSEPVNGAEQAVAMANLIAEGDEAEVALLVRDDWQRRGLGSELLRRLIQHASGLGCKALVFHIQADNTRMLRIIARLGMDSTAERDGSLITVTLLLNA</sequence>
<feature type="domain" description="N-acetyltransferase" evidence="3">
    <location>
        <begin position="383"/>
        <end position="535"/>
    </location>
</feature>
<dbReference type="PANTHER" id="PTHR43157:SF31">
    <property type="entry name" value="PHOSPHATIDYLINOSITOL-GLYCAN BIOSYNTHESIS CLASS F PROTEIN"/>
    <property type="match status" value="1"/>
</dbReference>
<dbReference type="AlphaFoldDB" id="A0A3N9WSK8"/>
<dbReference type="EMBL" id="QGSZ01000182">
    <property type="protein sequence ID" value="RQX03848.1"/>
    <property type="molecule type" value="Genomic_DNA"/>
</dbReference>
<dbReference type="PANTHER" id="PTHR43157">
    <property type="entry name" value="PHOSPHATIDYLINOSITOL-GLYCAN BIOSYNTHESIS CLASS F PROTEIN-RELATED"/>
    <property type="match status" value="1"/>
</dbReference>
<dbReference type="GO" id="GO:0016747">
    <property type="term" value="F:acyltransferase activity, transferring groups other than amino-acyl groups"/>
    <property type="evidence" value="ECO:0007669"/>
    <property type="project" value="InterPro"/>
</dbReference>
<dbReference type="RefSeq" id="WP_279635740.1">
    <property type="nucleotide sequence ID" value="NZ_QGSZ01000182.1"/>
</dbReference>
<gene>
    <name evidence="4" type="ORF">DLJ59_11025</name>
</gene>